<sequence length="171" mass="18795">MIIETGRLLIVPLSLPVVRQRLETADFKAEVETDGGPLNVQFPPEWPGDPLPLFRGMTDRADLAAAHSVLIRRHDLRAIGMMGVKGRPDAAGTIEVGYGLNPEAWNQGYATEALRALLPHWRAQEGVRHIRAETATSNPASARVLEKSGFVQVGSGWSEEDGDLLLWVWQP</sequence>
<dbReference type="GO" id="GO:0016747">
    <property type="term" value="F:acyltransferase activity, transferring groups other than amino-acyl groups"/>
    <property type="evidence" value="ECO:0007669"/>
    <property type="project" value="InterPro"/>
</dbReference>
<dbReference type="InterPro" id="IPR051531">
    <property type="entry name" value="N-acetyltransferase"/>
</dbReference>
<dbReference type="InterPro" id="IPR000182">
    <property type="entry name" value="GNAT_dom"/>
</dbReference>
<evidence type="ECO:0000313" key="2">
    <source>
        <dbReference type="EMBL" id="GGR38739.1"/>
    </source>
</evidence>
<reference evidence="2" key="1">
    <citation type="journal article" date="2014" name="Int. J. Syst. Evol. Microbiol.">
        <title>Complete genome sequence of Corynebacterium casei LMG S-19264T (=DSM 44701T), isolated from a smear-ripened cheese.</title>
        <authorList>
            <consortium name="US DOE Joint Genome Institute (JGI-PGF)"/>
            <person name="Walter F."/>
            <person name="Albersmeier A."/>
            <person name="Kalinowski J."/>
            <person name="Ruckert C."/>
        </authorList>
    </citation>
    <scope>NUCLEOTIDE SEQUENCE</scope>
    <source>
        <strain evidence="2">JCM 31311</strain>
    </source>
</reference>
<proteinExistence type="predicted"/>
<keyword evidence="3" id="KW-1185">Reference proteome</keyword>
<dbReference type="EMBL" id="BMQL01000088">
    <property type="protein sequence ID" value="GGR38739.1"/>
    <property type="molecule type" value="Genomic_DNA"/>
</dbReference>
<evidence type="ECO:0000259" key="1">
    <source>
        <dbReference type="PROSITE" id="PS51186"/>
    </source>
</evidence>
<name>A0A918KX90_9DEIO</name>
<comment type="caution">
    <text evidence="2">The sequence shown here is derived from an EMBL/GenBank/DDBJ whole genome shotgun (WGS) entry which is preliminary data.</text>
</comment>
<dbReference type="PANTHER" id="PTHR43792">
    <property type="entry name" value="GNAT FAMILY, PUTATIVE (AFU_ORTHOLOGUE AFUA_3G00765)-RELATED-RELATED"/>
    <property type="match status" value="1"/>
</dbReference>
<dbReference type="PANTHER" id="PTHR43792:SF13">
    <property type="entry name" value="ACETYLTRANSFERASE"/>
    <property type="match status" value="1"/>
</dbReference>
<organism evidence="2 3">
    <name type="scientific">Deinococcus ruber</name>
    <dbReference type="NCBI Taxonomy" id="1848197"/>
    <lineage>
        <taxon>Bacteria</taxon>
        <taxon>Thermotogati</taxon>
        <taxon>Deinococcota</taxon>
        <taxon>Deinococci</taxon>
        <taxon>Deinococcales</taxon>
        <taxon>Deinococcaceae</taxon>
        <taxon>Deinococcus</taxon>
    </lineage>
</organism>
<dbReference type="InterPro" id="IPR016181">
    <property type="entry name" value="Acyl_CoA_acyltransferase"/>
</dbReference>
<accession>A0A918KX90</accession>
<dbReference type="PROSITE" id="PS51186">
    <property type="entry name" value="GNAT"/>
    <property type="match status" value="1"/>
</dbReference>
<feature type="domain" description="N-acetyltransferase" evidence="1">
    <location>
        <begin position="25"/>
        <end position="171"/>
    </location>
</feature>
<dbReference type="Pfam" id="PF13302">
    <property type="entry name" value="Acetyltransf_3"/>
    <property type="match status" value="1"/>
</dbReference>
<dbReference type="SUPFAM" id="SSF55729">
    <property type="entry name" value="Acyl-CoA N-acyltransferases (Nat)"/>
    <property type="match status" value="1"/>
</dbReference>
<dbReference type="RefSeq" id="WP_189093698.1">
    <property type="nucleotide sequence ID" value="NZ_BMQL01000088.1"/>
</dbReference>
<dbReference type="AlphaFoldDB" id="A0A918KX90"/>
<gene>
    <name evidence="2" type="ORF">GCM10008957_54700</name>
</gene>
<reference evidence="2" key="2">
    <citation type="submission" date="2020-09" db="EMBL/GenBank/DDBJ databases">
        <authorList>
            <person name="Sun Q."/>
            <person name="Ohkuma M."/>
        </authorList>
    </citation>
    <scope>NUCLEOTIDE SEQUENCE</scope>
    <source>
        <strain evidence="2">JCM 31311</strain>
    </source>
</reference>
<protein>
    <submittedName>
        <fullName evidence="2">N-acetyltransferase</fullName>
    </submittedName>
</protein>
<dbReference type="Proteomes" id="UP000603865">
    <property type="component" value="Unassembled WGS sequence"/>
</dbReference>
<dbReference type="Gene3D" id="3.40.630.30">
    <property type="match status" value="1"/>
</dbReference>
<evidence type="ECO:0000313" key="3">
    <source>
        <dbReference type="Proteomes" id="UP000603865"/>
    </source>
</evidence>